<proteinExistence type="predicted"/>
<feature type="non-terminal residue" evidence="3">
    <location>
        <position position="1"/>
    </location>
</feature>
<evidence type="ECO:0000259" key="2">
    <source>
        <dbReference type="PROSITE" id="PS50109"/>
    </source>
</evidence>
<dbReference type="PROSITE" id="PS50109">
    <property type="entry name" value="HIS_KIN"/>
    <property type="match status" value="1"/>
</dbReference>
<evidence type="ECO:0000313" key="3">
    <source>
        <dbReference type="EMBL" id="GAF97557.1"/>
    </source>
</evidence>
<gene>
    <name evidence="3" type="ORF">S01H1_28485</name>
</gene>
<name>X0UB29_9ZZZZ</name>
<dbReference type="Gene3D" id="3.30.565.10">
    <property type="entry name" value="Histidine kinase-like ATPase, C-terminal domain"/>
    <property type="match status" value="1"/>
</dbReference>
<dbReference type="InterPro" id="IPR005467">
    <property type="entry name" value="His_kinase_dom"/>
</dbReference>
<dbReference type="InterPro" id="IPR004358">
    <property type="entry name" value="Sig_transdc_His_kin-like_C"/>
</dbReference>
<dbReference type="PANTHER" id="PTHR43547:SF2">
    <property type="entry name" value="HYBRID SIGNAL TRANSDUCTION HISTIDINE KINASE C"/>
    <property type="match status" value="1"/>
</dbReference>
<evidence type="ECO:0000256" key="1">
    <source>
        <dbReference type="ARBA" id="ARBA00022553"/>
    </source>
</evidence>
<reference evidence="3" key="1">
    <citation type="journal article" date="2014" name="Front. Microbiol.">
        <title>High frequency of phylogenetically diverse reductive dehalogenase-homologous genes in deep subseafloor sedimentary metagenomes.</title>
        <authorList>
            <person name="Kawai M."/>
            <person name="Futagami T."/>
            <person name="Toyoda A."/>
            <person name="Takaki Y."/>
            <person name="Nishi S."/>
            <person name="Hori S."/>
            <person name="Arai W."/>
            <person name="Tsubouchi T."/>
            <person name="Morono Y."/>
            <person name="Uchiyama I."/>
            <person name="Ito T."/>
            <person name="Fujiyama A."/>
            <person name="Inagaki F."/>
            <person name="Takami H."/>
        </authorList>
    </citation>
    <scope>NUCLEOTIDE SEQUENCE</scope>
    <source>
        <strain evidence="3">Expedition CK06-06</strain>
    </source>
</reference>
<accession>X0UB29</accession>
<organism evidence="3">
    <name type="scientific">marine sediment metagenome</name>
    <dbReference type="NCBI Taxonomy" id="412755"/>
    <lineage>
        <taxon>unclassified sequences</taxon>
        <taxon>metagenomes</taxon>
        <taxon>ecological metagenomes</taxon>
    </lineage>
</organism>
<keyword evidence="1" id="KW-0597">Phosphoprotein</keyword>
<dbReference type="PRINTS" id="PR00344">
    <property type="entry name" value="BCTRLSENSOR"/>
</dbReference>
<feature type="domain" description="Histidine kinase" evidence="2">
    <location>
        <begin position="1"/>
        <end position="137"/>
    </location>
</feature>
<protein>
    <recommendedName>
        <fullName evidence="2">Histidine kinase domain-containing protein</fullName>
    </recommendedName>
</protein>
<comment type="caution">
    <text evidence="3">The sequence shown here is derived from an EMBL/GenBank/DDBJ whole genome shotgun (WGS) entry which is preliminary data.</text>
</comment>
<dbReference type="PANTHER" id="PTHR43547">
    <property type="entry name" value="TWO-COMPONENT HISTIDINE KINASE"/>
    <property type="match status" value="1"/>
</dbReference>
<dbReference type="GO" id="GO:0000155">
    <property type="term" value="F:phosphorelay sensor kinase activity"/>
    <property type="evidence" value="ECO:0007669"/>
    <property type="project" value="TreeGrafter"/>
</dbReference>
<dbReference type="SMART" id="SM00387">
    <property type="entry name" value="HATPase_c"/>
    <property type="match status" value="1"/>
</dbReference>
<dbReference type="EMBL" id="BARS01017414">
    <property type="protein sequence ID" value="GAF97557.1"/>
    <property type="molecule type" value="Genomic_DNA"/>
</dbReference>
<dbReference type="AlphaFoldDB" id="X0UB29"/>
<sequence length="140" mass="15475">GLNSPLGDKLEERNITVKKDFPPDPPLVRVNRKNMEFVFLNLLKNGIESMENHGVLRISTRVEKDNYLEIIVSDTGKGIAAEDLKSIYDPFFTSKTSGAGMGLTIAHKIVKDHNGSINVRSKKGEGTTFTVMLPIFNKTG</sequence>
<dbReference type="InterPro" id="IPR003594">
    <property type="entry name" value="HATPase_dom"/>
</dbReference>
<dbReference type="InterPro" id="IPR036890">
    <property type="entry name" value="HATPase_C_sf"/>
</dbReference>
<dbReference type="Pfam" id="PF02518">
    <property type="entry name" value="HATPase_c"/>
    <property type="match status" value="1"/>
</dbReference>
<dbReference type="SUPFAM" id="SSF55874">
    <property type="entry name" value="ATPase domain of HSP90 chaperone/DNA topoisomerase II/histidine kinase"/>
    <property type="match status" value="1"/>
</dbReference>